<dbReference type="InterPro" id="IPR000847">
    <property type="entry name" value="LysR_HTH_N"/>
</dbReference>
<dbReference type="PRINTS" id="PR00039">
    <property type="entry name" value="HTHLYSR"/>
</dbReference>
<dbReference type="InterPro" id="IPR036388">
    <property type="entry name" value="WH-like_DNA-bd_sf"/>
</dbReference>
<dbReference type="SUPFAM" id="SSF53850">
    <property type="entry name" value="Periplasmic binding protein-like II"/>
    <property type="match status" value="1"/>
</dbReference>
<reference evidence="6 7" key="1">
    <citation type="submission" date="2016-10" db="EMBL/GenBank/DDBJ databases">
        <authorList>
            <person name="de Groot N.N."/>
        </authorList>
    </citation>
    <scope>NUCLEOTIDE SEQUENCE [LARGE SCALE GENOMIC DNA]</scope>
    <source>
        <strain evidence="6 7">DSM 3857</strain>
    </source>
</reference>
<evidence type="ECO:0000256" key="1">
    <source>
        <dbReference type="ARBA" id="ARBA00009437"/>
    </source>
</evidence>
<dbReference type="PANTHER" id="PTHR30427">
    <property type="entry name" value="TRANSCRIPTIONAL ACTIVATOR PROTEIN LYSR"/>
    <property type="match status" value="1"/>
</dbReference>
<keyword evidence="4" id="KW-0804">Transcription</keyword>
<dbReference type="Proteomes" id="UP000198761">
    <property type="component" value="Unassembled WGS sequence"/>
</dbReference>
<comment type="similarity">
    <text evidence="1">Belongs to the LysR transcriptional regulatory family.</text>
</comment>
<dbReference type="OrthoDB" id="8479870at2"/>
<dbReference type="GO" id="GO:0010628">
    <property type="term" value="P:positive regulation of gene expression"/>
    <property type="evidence" value="ECO:0007669"/>
    <property type="project" value="TreeGrafter"/>
</dbReference>
<dbReference type="GO" id="GO:0003700">
    <property type="term" value="F:DNA-binding transcription factor activity"/>
    <property type="evidence" value="ECO:0007669"/>
    <property type="project" value="InterPro"/>
</dbReference>
<dbReference type="STRING" id="933059.SAMN04488103_106177"/>
<evidence type="ECO:0000256" key="3">
    <source>
        <dbReference type="ARBA" id="ARBA00023125"/>
    </source>
</evidence>
<protein>
    <submittedName>
        <fullName evidence="6">DNA-binding transcriptional regulator, LysR family</fullName>
    </submittedName>
</protein>
<dbReference type="RefSeq" id="WP_091301790.1">
    <property type="nucleotide sequence ID" value="NZ_FOCE01000006.1"/>
</dbReference>
<dbReference type="InterPro" id="IPR005119">
    <property type="entry name" value="LysR_subst-bd"/>
</dbReference>
<dbReference type="AlphaFoldDB" id="A0A1H8IC12"/>
<dbReference type="PANTHER" id="PTHR30427:SF1">
    <property type="entry name" value="TRANSCRIPTIONAL ACTIVATOR PROTEIN LYSR"/>
    <property type="match status" value="1"/>
</dbReference>
<evidence type="ECO:0000313" key="6">
    <source>
        <dbReference type="EMBL" id="SEN65712.1"/>
    </source>
</evidence>
<dbReference type="PROSITE" id="PS50931">
    <property type="entry name" value="HTH_LYSR"/>
    <property type="match status" value="1"/>
</dbReference>
<keyword evidence="2" id="KW-0805">Transcription regulation</keyword>
<keyword evidence="3 6" id="KW-0238">DNA-binding</keyword>
<dbReference type="Pfam" id="PF00126">
    <property type="entry name" value="HTH_1"/>
    <property type="match status" value="1"/>
</dbReference>
<proteinExistence type="inferred from homology"/>
<dbReference type="InterPro" id="IPR036390">
    <property type="entry name" value="WH_DNA-bd_sf"/>
</dbReference>
<dbReference type="Gene3D" id="3.40.190.290">
    <property type="match status" value="1"/>
</dbReference>
<evidence type="ECO:0000256" key="4">
    <source>
        <dbReference type="ARBA" id="ARBA00023163"/>
    </source>
</evidence>
<dbReference type="EMBL" id="FOCE01000006">
    <property type="protein sequence ID" value="SEN65712.1"/>
    <property type="molecule type" value="Genomic_DNA"/>
</dbReference>
<keyword evidence="7" id="KW-1185">Reference proteome</keyword>
<evidence type="ECO:0000256" key="2">
    <source>
        <dbReference type="ARBA" id="ARBA00023015"/>
    </source>
</evidence>
<gene>
    <name evidence="6" type="ORF">SAMN04488103_106177</name>
</gene>
<evidence type="ECO:0000313" key="7">
    <source>
        <dbReference type="Proteomes" id="UP000198761"/>
    </source>
</evidence>
<dbReference type="Gene3D" id="1.10.10.10">
    <property type="entry name" value="Winged helix-like DNA-binding domain superfamily/Winged helix DNA-binding domain"/>
    <property type="match status" value="1"/>
</dbReference>
<accession>A0A1H8IC12</accession>
<name>A0A1H8IC12_9RHOB</name>
<evidence type="ECO:0000259" key="5">
    <source>
        <dbReference type="PROSITE" id="PS50931"/>
    </source>
</evidence>
<sequence length="287" mass="30577">MNARQLELFRTILRDGTLTAAAASLNISQPAASKQLQHLEDQLGYKLFERIAGRLVPTPEAHLLADDANRVFREIEVLRDLARRVGERKLGLLRIGASLPVVWSILPPALLAFRAAHPSVKIHLHSLPAREIAEALRVGDIDLGLTLSPLLAPTLRCEALAPVALAVLLPAAHPLAAQDTLTPADLAPYPLISYGSHATIGPALDDAFREAGLTRDVALQVASSVAAAPLVAAGLGVALVDGLADFPGLIRRPFRPRITMSLSASTDSARPVSRLARPFLAALRARI</sequence>
<dbReference type="SUPFAM" id="SSF46785">
    <property type="entry name" value="Winged helix' DNA-binding domain"/>
    <property type="match status" value="1"/>
</dbReference>
<dbReference type="Pfam" id="PF03466">
    <property type="entry name" value="LysR_substrate"/>
    <property type="match status" value="1"/>
</dbReference>
<dbReference type="GO" id="GO:0043565">
    <property type="term" value="F:sequence-specific DNA binding"/>
    <property type="evidence" value="ECO:0007669"/>
    <property type="project" value="TreeGrafter"/>
</dbReference>
<feature type="domain" description="HTH lysR-type" evidence="5">
    <location>
        <begin position="1"/>
        <end position="58"/>
    </location>
</feature>
<organism evidence="6 7">
    <name type="scientific">Gemmobacter aquatilis</name>
    <dbReference type="NCBI Taxonomy" id="933059"/>
    <lineage>
        <taxon>Bacteria</taxon>
        <taxon>Pseudomonadati</taxon>
        <taxon>Pseudomonadota</taxon>
        <taxon>Alphaproteobacteria</taxon>
        <taxon>Rhodobacterales</taxon>
        <taxon>Paracoccaceae</taxon>
        <taxon>Gemmobacter</taxon>
    </lineage>
</organism>